<organism evidence="8 9">
    <name type="scientific">Zunongwangia pacifica</name>
    <dbReference type="NCBI Taxonomy" id="2911062"/>
    <lineage>
        <taxon>Bacteria</taxon>
        <taxon>Pseudomonadati</taxon>
        <taxon>Bacteroidota</taxon>
        <taxon>Flavobacteriia</taxon>
        <taxon>Flavobacteriales</taxon>
        <taxon>Flavobacteriaceae</taxon>
        <taxon>Zunongwangia</taxon>
    </lineage>
</organism>
<dbReference type="GO" id="GO:0008483">
    <property type="term" value="F:transaminase activity"/>
    <property type="evidence" value="ECO:0007669"/>
    <property type="project" value="UniProtKB-KW"/>
</dbReference>
<dbReference type="GO" id="GO:0030170">
    <property type="term" value="F:pyridoxal phosphate binding"/>
    <property type="evidence" value="ECO:0007669"/>
    <property type="project" value="InterPro"/>
</dbReference>
<reference evidence="8" key="1">
    <citation type="submission" date="2022-01" db="EMBL/GenBank/DDBJ databases">
        <title>Genome sequencing of Zunongwangia sp. M21534 genome.</title>
        <authorList>
            <person name="Chen Y."/>
            <person name="Dong C."/>
            <person name="Shao Z."/>
        </authorList>
    </citation>
    <scope>NUCLEOTIDE SEQUENCE</scope>
    <source>
        <strain evidence="8">MCCC M21534</strain>
    </source>
</reference>
<dbReference type="GO" id="GO:0009102">
    <property type="term" value="P:biotin biosynthetic process"/>
    <property type="evidence" value="ECO:0007669"/>
    <property type="project" value="TreeGrafter"/>
</dbReference>
<evidence type="ECO:0000256" key="4">
    <source>
        <dbReference type="ARBA" id="ARBA00022679"/>
    </source>
</evidence>
<comment type="similarity">
    <text evidence="3">Belongs to the class-II pyridoxal-phosphate-dependent aminotransferase family. BioF subfamily.</text>
</comment>
<accession>A0A9X2A2A0</accession>
<dbReference type="AlphaFoldDB" id="A0A9X2A2A0"/>
<dbReference type="Pfam" id="PF00155">
    <property type="entry name" value="Aminotran_1_2"/>
    <property type="match status" value="1"/>
</dbReference>
<comment type="caution">
    <text evidence="8">The sequence shown here is derived from an EMBL/GenBank/DDBJ whole genome shotgun (WGS) entry which is preliminary data.</text>
</comment>
<dbReference type="EMBL" id="JAKHSK010000013">
    <property type="protein sequence ID" value="MCL6218794.1"/>
    <property type="molecule type" value="Genomic_DNA"/>
</dbReference>
<evidence type="ECO:0000256" key="6">
    <source>
        <dbReference type="RuleBase" id="RU003693"/>
    </source>
</evidence>
<evidence type="ECO:0000313" key="9">
    <source>
        <dbReference type="Proteomes" id="UP001139521"/>
    </source>
</evidence>
<dbReference type="PROSITE" id="PS00599">
    <property type="entry name" value="AA_TRANSFER_CLASS_2"/>
    <property type="match status" value="1"/>
</dbReference>
<dbReference type="Proteomes" id="UP001139521">
    <property type="component" value="Unassembled WGS sequence"/>
</dbReference>
<keyword evidence="9" id="KW-1185">Reference proteome</keyword>
<name>A0A9X2A2A0_9FLAO</name>
<dbReference type="InterPro" id="IPR050087">
    <property type="entry name" value="AON_synthase_class-II"/>
</dbReference>
<evidence type="ECO:0000256" key="1">
    <source>
        <dbReference type="ARBA" id="ARBA00001933"/>
    </source>
</evidence>
<keyword evidence="8" id="KW-0032">Aminotransferase</keyword>
<feature type="domain" description="Aminotransferase class I/classII large" evidence="7">
    <location>
        <begin position="29"/>
        <end position="374"/>
    </location>
</feature>
<comment type="cofactor">
    <cofactor evidence="1 6">
        <name>pyridoxal 5'-phosphate</name>
        <dbReference type="ChEBI" id="CHEBI:597326"/>
    </cofactor>
</comment>
<protein>
    <submittedName>
        <fullName evidence="8">Pyridoxal phosphate-dependent aminotransferase family protein</fullName>
    </submittedName>
</protein>
<proteinExistence type="inferred from homology"/>
<keyword evidence="5 6" id="KW-0663">Pyridoxal phosphate</keyword>
<evidence type="ECO:0000256" key="5">
    <source>
        <dbReference type="ARBA" id="ARBA00022898"/>
    </source>
</evidence>
<evidence type="ECO:0000313" key="8">
    <source>
        <dbReference type="EMBL" id="MCL6218794.1"/>
    </source>
</evidence>
<dbReference type="InterPro" id="IPR015421">
    <property type="entry name" value="PyrdxlP-dep_Trfase_major"/>
</dbReference>
<evidence type="ECO:0000256" key="2">
    <source>
        <dbReference type="ARBA" id="ARBA00005189"/>
    </source>
</evidence>
<dbReference type="InterPro" id="IPR004839">
    <property type="entry name" value="Aminotransferase_I/II_large"/>
</dbReference>
<dbReference type="PANTHER" id="PTHR13693:SF77">
    <property type="entry name" value="8-AMINO-7-OXONONANOATE SYNTHASE"/>
    <property type="match status" value="1"/>
</dbReference>
<sequence>MNKFPSKLTKSIQKRAQDNSLRELKTVTEGIDFYSNDYLGFAHSEAVFAEAYKLCETYKLKQNGATGSRLISGNHQLYQVTEGFLAEFHGAEAALMFNSGYDANIGLFSSVPQKGDLIFYDELIHASIRDGMLMSNAKAYKFQHNDIGDLQHKISRQQITENTSVYIVTESVFSMDGDLAPLLKLANFSEENNFFLIVDEAHSTGVFGDHGRGLVCEMGLQDKVFARIHTFGKAIGAHGAAILGSRGLITYLLNFARSFIYTTGLPPHAVATVLAVFQELEQGNSAFNELKTNIRYFKSELEKAKIDHYFIESESAIQCAIIPGNENVKKIAFKFQENGYLVKPILSPTVPKGKERLRFCLHSFNSEEEITSLVVILMNALKN</sequence>
<dbReference type="Gene3D" id="3.90.1150.10">
    <property type="entry name" value="Aspartate Aminotransferase, domain 1"/>
    <property type="match status" value="1"/>
</dbReference>
<dbReference type="SUPFAM" id="SSF53383">
    <property type="entry name" value="PLP-dependent transferases"/>
    <property type="match status" value="1"/>
</dbReference>
<dbReference type="InterPro" id="IPR015424">
    <property type="entry name" value="PyrdxlP-dep_Trfase"/>
</dbReference>
<comment type="pathway">
    <text evidence="2">Lipid metabolism.</text>
</comment>
<dbReference type="Gene3D" id="3.40.640.10">
    <property type="entry name" value="Type I PLP-dependent aspartate aminotransferase-like (Major domain)"/>
    <property type="match status" value="1"/>
</dbReference>
<keyword evidence="4" id="KW-0808">Transferase</keyword>
<evidence type="ECO:0000259" key="7">
    <source>
        <dbReference type="Pfam" id="PF00155"/>
    </source>
</evidence>
<dbReference type="RefSeq" id="WP_249601645.1">
    <property type="nucleotide sequence ID" value="NZ_JAKHSK010000013.1"/>
</dbReference>
<dbReference type="InterPro" id="IPR001917">
    <property type="entry name" value="Aminotrans_II_pyridoxalP_BS"/>
</dbReference>
<dbReference type="InterPro" id="IPR015422">
    <property type="entry name" value="PyrdxlP-dep_Trfase_small"/>
</dbReference>
<gene>
    <name evidence="8" type="ORF">L1967_10840</name>
</gene>
<evidence type="ECO:0000256" key="3">
    <source>
        <dbReference type="ARBA" id="ARBA00010008"/>
    </source>
</evidence>
<dbReference type="PANTHER" id="PTHR13693">
    <property type="entry name" value="CLASS II AMINOTRANSFERASE/8-AMINO-7-OXONONANOATE SYNTHASE"/>
    <property type="match status" value="1"/>
</dbReference>